<sequence length="367" mass="41192">MNNNITFGSHEAICLLITMISTKAILNFPSTMAKIGGPAAWFVAIYVSVLAIIAFYIISKLYSKFEGKDIIDIGEILGGKTLKILLGILIIIFLTALLSFYLRNFSEEMKTMGFAMSPIGFIMLFFVLGMVISAYHGIEPLIRFQSILVPITVISFTLFVIALIPSMSIDSIMPILGTGPYNIFVKGALRISDFAEIIFLFLLPPFIKKRDVFNKVGFTGLTICSMVLVSLTFSFVSVYPYPVSTDDLLPAYELARIIKFGRFFERAESILVITWATIGFMYLSTVFYFLLHVFGKTFDLYYYKPLILPFALVVMSISLIPPRLMNSILLEAETFRNLAWLIAFVLPVLLLIIARAAVSRKKRKTSP</sequence>
<feature type="transmembrane region" description="Helical" evidence="8">
    <location>
        <begin position="187"/>
        <end position="206"/>
    </location>
</feature>
<evidence type="ECO:0000256" key="5">
    <source>
        <dbReference type="ARBA" id="ARBA00022692"/>
    </source>
</evidence>
<dbReference type="InterPro" id="IPR004761">
    <property type="entry name" value="Spore_GerAB"/>
</dbReference>
<evidence type="ECO:0000256" key="1">
    <source>
        <dbReference type="ARBA" id="ARBA00004141"/>
    </source>
</evidence>
<keyword evidence="7 8" id="KW-0472">Membrane</keyword>
<reference evidence="10" key="1">
    <citation type="submission" date="2018-11" db="EMBL/GenBank/DDBJ databases">
        <title>Genome sequencing of a novel mesophilic and cellulolytic organism within the genus Hungateiclostridium.</title>
        <authorList>
            <person name="Rettenmaier R."/>
            <person name="Liebl W."/>
            <person name="Zverlov V."/>
        </authorList>
    </citation>
    <scope>NUCLEOTIDE SEQUENCE [LARGE SCALE GENOMIC DNA]</scope>
    <source>
        <strain evidence="10">N2K1</strain>
    </source>
</reference>
<evidence type="ECO:0000313" key="10">
    <source>
        <dbReference type="Proteomes" id="UP000289166"/>
    </source>
</evidence>
<dbReference type="PANTHER" id="PTHR34975:SF2">
    <property type="entry name" value="SPORE GERMINATION PROTEIN A2"/>
    <property type="match status" value="1"/>
</dbReference>
<feature type="transmembrane region" description="Helical" evidence="8">
    <location>
        <begin position="147"/>
        <end position="167"/>
    </location>
</feature>
<feature type="transmembrane region" description="Helical" evidence="8">
    <location>
        <begin position="84"/>
        <end position="102"/>
    </location>
</feature>
<evidence type="ECO:0000313" key="9">
    <source>
        <dbReference type="EMBL" id="RXE60102.1"/>
    </source>
</evidence>
<feature type="transmembrane region" description="Helical" evidence="8">
    <location>
        <begin position="114"/>
        <end position="135"/>
    </location>
</feature>
<evidence type="ECO:0000256" key="2">
    <source>
        <dbReference type="ARBA" id="ARBA00007998"/>
    </source>
</evidence>
<dbReference type="Pfam" id="PF03845">
    <property type="entry name" value="Spore_permease"/>
    <property type="match status" value="1"/>
</dbReference>
<accession>A0A4Q0IAL0</accession>
<feature type="transmembrane region" description="Helical" evidence="8">
    <location>
        <begin position="306"/>
        <end position="325"/>
    </location>
</feature>
<keyword evidence="5 8" id="KW-0812">Transmembrane</keyword>
<keyword evidence="10" id="KW-1185">Reference proteome</keyword>
<keyword evidence="3" id="KW-0813">Transport</keyword>
<gene>
    <name evidence="9" type="ORF">EFD62_02380</name>
</gene>
<dbReference type="PANTHER" id="PTHR34975">
    <property type="entry name" value="SPORE GERMINATION PROTEIN A2"/>
    <property type="match status" value="1"/>
</dbReference>
<dbReference type="Proteomes" id="UP000289166">
    <property type="component" value="Unassembled WGS sequence"/>
</dbReference>
<comment type="similarity">
    <text evidence="2">Belongs to the amino acid-polyamine-organocation (APC) superfamily. Spore germination protein (SGP) (TC 2.A.3.9) family.</text>
</comment>
<dbReference type="RefSeq" id="WP_128705690.1">
    <property type="nucleotide sequence ID" value="NZ_RLII01000002.1"/>
</dbReference>
<feature type="transmembrane region" description="Helical" evidence="8">
    <location>
        <begin position="218"/>
        <end position="239"/>
    </location>
</feature>
<feature type="transmembrane region" description="Helical" evidence="8">
    <location>
        <begin position="337"/>
        <end position="358"/>
    </location>
</feature>
<dbReference type="GO" id="GO:0016020">
    <property type="term" value="C:membrane"/>
    <property type="evidence" value="ECO:0007669"/>
    <property type="project" value="UniProtKB-SubCell"/>
</dbReference>
<feature type="transmembrane region" description="Helical" evidence="8">
    <location>
        <begin position="12"/>
        <end position="33"/>
    </location>
</feature>
<comment type="subcellular location">
    <subcellularLocation>
        <location evidence="1">Membrane</location>
        <topology evidence="1">Multi-pass membrane protein</topology>
    </subcellularLocation>
</comment>
<evidence type="ECO:0000256" key="3">
    <source>
        <dbReference type="ARBA" id="ARBA00022448"/>
    </source>
</evidence>
<name>A0A4Q0IAL0_9FIRM</name>
<evidence type="ECO:0000256" key="6">
    <source>
        <dbReference type="ARBA" id="ARBA00022989"/>
    </source>
</evidence>
<dbReference type="AlphaFoldDB" id="A0A4Q0IAL0"/>
<evidence type="ECO:0000256" key="7">
    <source>
        <dbReference type="ARBA" id="ARBA00023136"/>
    </source>
</evidence>
<dbReference type="GO" id="GO:0009847">
    <property type="term" value="P:spore germination"/>
    <property type="evidence" value="ECO:0007669"/>
    <property type="project" value="InterPro"/>
</dbReference>
<evidence type="ECO:0000256" key="8">
    <source>
        <dbReference type="SAM" id="Phobius"/>
    </source>
</evidence>
<comment type="caution">
    <text evidence="9">The sequence shown here is derived from an EMBL/GenBank/DDBJ whole genome shotgun (WGS) entry which is preliminary data.</text>
</comment>
<protein>
    <submittedName>
        <fullName evidence="9">Spore gernimation protein</fullName>
    </submittedName>
</protein>
<evidence type="ECO:0000256" key="4">
    <source>
        <dbReference type="ARBA" id="ARBA00022544"/>
    </source>
</evidence>
<dbReference type="OrthoDB" id="1675410at2"/>
<keyword evidence="6 8" id="KW-1133">Transmembrane helix</keyword>
<dbReference type="NCBIfam" id="TIGR00912">
    <property type="entry name" value="2A0309"/>
    <property type="match status" value="1"/>
</dbReference>
<keyword evidence="4" id="KW-0309">Germination</keyword>
<feature type="transmembrane region" description="Helical" evidence="8">
    <location>
        <begin position="270"/>
        <end position="294"/>
    </location>
</feature>
<organism evidence="9 10">
    <name type="scientific">Acetivibrio mesophilus</name>
    <dbReference type="NCBI Taxonomy" id="2487273"/>
    <lineage>
        <taxon>Bacteria</taxon>
        <taxon>Bacillati</taxon>
        <taxon>Bacillota</taxon>
        <taxon>Clostridia</taxon>
        <taxon>Eubacteriales</taxon>
        <taxon>Oscillospiraceae</taxon>
        <taxon>Acetivibrio</taxon>
    </lineage>
</organism>
<proteinExistence type="inferred from homology"/>
<dbReference type="EMBL" id="RLII01000002">
    <property type="protein sequence ID" value="RXE60102.1"/>
    <property type="molecule type" value="Genomic_DNA"/>
</dbReference>
<feature type="transmembrane region" description="Helical" evidence="8">
    <location>
        <begin position="39"/>
        <end position="58"/>
    </location>
</feature>